<feature type="compositionally biased region" description="Basic and acidic residues" evidence="1">
    <location>
        <begin position="32"/>
        <end position="41"/>
    </location>
</feature>
<feature type="compositionally biased region" description="Polar residues" evidence="1">
    <location>
        <begin position="95"/>
        <end position="109"/>
    </location>
</feature>
<evidence type="ECO:0000313" key="4">
    <source>
        <dbReference type="Proteomes" id="UP000234585"/>
    </source>
</evidence>
<reference evidence="3 4" key="1">
    <citation type="submission" date="2017-12" db="EMBL/GenBank/DDBJ databases">
        <authorList>
            <consortium name="DOE Joint Genome Institute"/>
            <person name="Haridas S."/>
            <person name="Kjaerbolling I."/>
            <person name="Vesth T.C."/>
            <person name="Frisvad J.C."/>
            <person name="Nybo J.L."/>
            <person name="Theobald S."/>
            <person name="Kuo A."/>
            <person name="Bowyer P."/>
            <person name="Matsuda Y."/>
            <person name="Mondo S."/>
            <person name="Lyhne E.K."/>
            <person name="Kogle M.E."/>
            <person name="Clum A."/>
            <person name="Lipzen A."/>
            <person name="Salamov A."/>
            <person name="Ngan C.Y."/>
            <person name="Daum C."/>
            <person name="Chiniquy J."/>
            <person name="Barry K."/>
            <person name="LaButti K."/>
            <person name="Simmons B.A."/>
            <person name="Magnuson J.K."/>
            <person name="Mortensen U.H."/>
            <person name="Larsen T.O."/>
            <person name="Grigoriev I.V."/>
            <person name="Baker S.E."/>
            <person name="Andersen M.R."/>
            <person name="Nordberg H.P."/>
            <person name="Cantor M.N."/>
            <person name="Hua S.X."/>
        </authorList>
    </citation>
    <scope>NUCLEOTIDE SEQUENCE [LARGE SCALE GENOMIC DNA]</scope>
    <source>
        <strain evidence="3 4">CBS 102.13</strain>
    </source>
</reference>
<feature type="compositionally biased region" description="Low complexity" evidence="1">
    <location>
        <begin position="130"/>
        <end position="152"/>
    </location>
</feature>
<dbReference type="RefSeq" id="XP_024670086.1">
    <property type="nucleotide sequence ID" value="XM_024815297.1"/>
</dbReference>
<dbReference type="InterPro" id="IPR046797">
    <property type="entry name" value="PDDEXK_12"/>
</dbReference>
<name>A0A2I2F5Z7_ASPCN</name>
<dbReference type="Pfam" id="PF20516">
    <property type="entry name" value="PDDEXK_12"/>
    <property type="match status" value="2"/>
</dbReference>
<sequence length="445" mass="49854">MSRHRILNWLDSVSPVHDDRKSERPRKRRRLKNEPCSREDSDQIQAGEDTDGLRPPTPLASPCGSAPLAGLSSMPPKQISDHHDPTDDRSPGHDQPSNALADTQSNRTPRTSRRSAVAAALGDDDVFPRASSLPSGSQLSSSKASSKAPKISRNSSPTKQLRNAELDQTGFLRASLRDHQKPKSLQGLVDDLRKIHGGFGILPRDLEKELGPHAPLLPHTRVWNFGDNTTYGVAQLPCTTTVNIIYTLAERCFTNNHPESSWNNDVHSRVLDWILRDRPGKDDLVDYRCCLTAQICPEYQPDHSPPKMVDYCVCIEPERDSPQSRAVEGLCRWLPGQSINHTDWADLTKYPIAVSIETKGPSIGYETALLQEMEFLPGIVVMQHHWWLVATALNEDQKAQTFERVLLGDTESILGIYKLTMALQRLIKWVRDEHWPAFQSSILGL</sequence>
<feature type="region of interest" description="Disordered" evidence="1">
    <location>
        <begin position="1"/>
        <end position="164"/>
    </location>
</feature>
<proteinExistence type="predicted"/>
<dbReference type="STRING" id="41067.A0A2I2F5Z7"/>
<feature type="compositionally biased region" description="Basic and acidic residues" evidence="1">
    <location>
        <begin position="79"/>
        <end position="92"/>
    </location>
</feature>
<dbReference type="AlphaFoldDB" id="A0A2I2F5Z7"/>
<protein>
    <recommendedName>
        <fullName evidence="2">PD-(D/E)XK nuclease-like domain-containing protein</fullName>
    </recommendedName>
</protein>
<organism evidence="3 4">
    <name type="scientific">Aspergillus candidus</name>
    <dbReference type="NCBI Taxonomy" id="41067"/>
    <lineage>
        <taxon>Eukaryota</taxon>
        <taxon>Fungi</taxon>
        <taxon>Dikarya</taxon>
        <taxon>Ascomycota</taxon>
        <taxon>Pezizomycotina</taxon>
        <taxon>Eurotiomycetes</taxon>
        <taxon>Eurotiomycetidae</taxon>
        <taxon>Eurotiales</taxon>
        <taxon>Aspergillaceae</taxon>
        <taxon>Aspergillus</taxon>
        <taxon>Aspergillus subgen. Circumdati</taxon>
    </lineage>
</organism>
<accession>A0A2I2F5Z7</accession>
<feature type="domain" description="PD-(D/E)XK nuclease-like" evidence="2">
    <location>
        <begin position="372"/>
        <end position="435"/>
    </location>
</feature>
<keyword evidence="4" id="KW-1185">Reference proteome</keyword>
<evidence type="ECO:0000256" key="1">
    <source>
        <dbReference type="SAM" id="MobiDB-lite"/>
    </source>
</evidence>
<dbReference type="EMBL" id="KZ559155">
    <property type="protein sequence ID" value="PLB36074.1"/>
    <property type="molecule type" value="Genomic_DNA"/>
</dbReference>
<dbReference type="OrthoDB" id="4161186at2759"/>
<evidence type="ECO:0000259" key="2">
    <source>
        <dbReference type="Pfam" id="PF20516"/>
    </source>
</evidence>
<dbReference type="Proteomes" id="UP000234585">
    <property type="component" value="Unassembled WGS sequence"/>
</dbReference>
<gene>
    <name evidence="3" type="ORF">BDW47DRAFT_119091</name>
</gene>
<feature type="domain" description="PD-(D/E)XK nuclease-like" evidence="2">
    <location>
        <begin position="232"/>
        <end position="371"/>
    </location>
</feature>
<dbReference type="GeneID" id="36522457"/>
<evidence type="ECO:0000313" key="3">
    <source>
        <dbReference type="EMBL" id="PLB36074.1"/>
    </source>
</evidence>